<dbReference type="Pfam" id="PF00171">
    <property type="entry name" value="Aldedh"/>
    <property type="match status" value="1"/>
</dbReference>
<dbReference type="EMBL" id="KL198094">
    <property type="protein sequence ID" value="KDQ08197.1"/>
    <property type="molecule type" value="Genomic_DNA"/>
</dbReference>
<proteinExistence type="predicted"/>
<organism evidence="3 4">
    <name type="scientific">Botryobasidium botryosum (strain FD-172 SS1)</name>
    <dbReference type="NCBI Taxonomy" id="930990"/>
    <lineage>
        <taxon>Eukaryota</taxon>
        <taxon>Fungi</taxon>
        <taxon>Dikarya</taxon>
        <taxon>Basidiomycota</taxon>
        <taxon>Agaricomycotina</taxon>
        <taxon>Agaricomycetes</taxon>
        <taxon>Cantharellales</taxon>
        <taxon>Botryobasidiaceae</taxon>
        <taxon>Botryobasidium</taxon>
    </lineage>
</organism>
<dbReference type="STRING" id="930990.A0A067M8K3"/>
<gene>
    <name evidence="3" type="ORF">BOTBODRAFT_38175</name>
</gene>
<keyword evidence="1" id="KW-0560">Oxidoreductase</keyword>
<dbReference type="InterPro" id="IPR016162">
    <property type="entry name" value="Ald_DH_N"/>
</dbReference>
<dbReference type="SUPFAM" id="SSF53720">
    <property type="entry name" value="ALDH-like"/>
    <property type="match status" value="1"/>
</dbReference>
<dbReference type="InParanoid" id="A0A067M8K3"/>
<dbReference type="GO" id="GO:0004777">
    <property type="term" value="F:succinate-semialdehyde dehydrogenase (NAD+) activity"/>
    <property type="evidence" value="ECO:0007669"/>
    <property type="project" value="TreeGrafter"/>
</dbReference>
<dbReference type="OrthoDB" id="310895at2759"/>
<dbReference type="InterPro" id="IPR015590">
    <property type="entry name" value="Aldehyde_DH_dom"/>
</dbReference>
<evidence type="ECO:0000259" key="2">
    <source>
        <dbReference type="Pfam" id="PF00171"/>
    </source>
</evidence>
<reference evidence="4" key="1">
    <citation type="journal article" date="2014" name="Proc. Natl. Acad. Sci. U.S.A.">
        <title>Extensive sampling of basidiomycete genomes demonstrates inadequacy of the white-rot/brown-rot paradigm for wood decay fungi.</title>
        <authorList>
            <person name="Riley R."/>
            <person name="Salamov A.A."/>
            <person name="Brown D.W."/>
            <person name="Nagy L.G."/>
            <person name="Floudas D."/>
            <person name="Held B.W."/>
            <person name="Levasseur A."/>
            <person name="Lombard V."/>
            <person name="Morin E."/>
            <person name="Otillar R."/>
            <person name="Lindquist E.A."/>
            <person name="Sun H."/>
            <person name="LaButti K.M."/>
            <person name="Schmutz J."/>
            <person name="Jabbour D."/>
            <person name="Luo H."/>
            <person name="Baker S.E."/>
            <person name="Pisabarro A.G."/>
            <person name="Walton J.D."/>
            <person name="Blanchette R.A."/>
            <person name="Henrissat B."/>
            <person name="Martin F."/>
            <person name="Cullen D."/>
            <person name="Hibbett D.S."/>
            <person name="Grigoriev I.V."/>
        </authorList>
    </citation>
    <scope>NUCLEOTIDE SEQUENCE [LARGE SCALE GENOMIC DNA]</scope>
    <source>
        <strain evidence="4">FD-172 SS1</strain>
    </source>
</reference>
<evidence type="ECO:0000256" key="1">
    <source>
        <dbReference type="ARBA" id="ARBA00023002"/>
    </source>
</evidence>
<feature type="domain" description="Aldehyde dehydrogenase" evidence="2">
    <location>
        <begin position="22"/>
        <end position="473"/>
    </location>
</feature>
<evidence type="ECO:0000313" key="4">
    <source>
        <dbReference type="Proteomes" id="UP000027195"/>
    </source>
</evidence>
<protein>
    <recommendedName>
        <fullName evidence="2">Aldehyde dehydrogenase domain-containing protein</fullName>
    </recommendedName>
</protein>
<name>A0A067M8K3_BOTB1</name>
<dbReference type="GO" id="GO:0009450">
    <property type="term" value="P:gamma-aminobutyric acid catabolic process"/>
    <property type="evidence" value="ECO:0007669"/>
    <property type="project" value="TreeGrafter"/>
</dbReference>
<dbReference type="PANTHER" id="PTHR43353">
    <property type="entry name" value="SUCCINATE-SEMIALDEHYDE DEHYDROGENASE, MITOCHONDRIAL"/>
    <property type="match status" value="1"/>
</dbReference>
<dbReference type="Gene3D" id="3.40.309.10">
    <property type="entry name" value="Aldehyde Dehydrogenase, Chain A, domain 2"/>
    <property type="match status" value="1"/>
</dbReference>
<dbReference type="HOGENOM" id="CLU_005391_1_0_1"/>
<evidence type="ECO:0000313" key="3">
    <source>
        <dbReference type="EMBL" id="KDQ08197.1"/>
    </source>
</evidence>
<dbReference type="AlphaFoldDB" id="A0A067M8K3"/>
<dbReference type="Gene3D" id="3.40.605.10">
    <property type="entry name" value="Aldehyde Dehydrogenase, Chain A, domain 1"/>
    <property type="match status" value="1"/>
</dbReference>
<sequence>MNILAEDIVPCIINNQPYKTASTFKVIDPHTGHPLHSAYCVQREDAIKAVDAATAALPGWRATPVVERRAILSKALEILKKRQGEIIEVQAKETTCPKAYVAGDLMAGCQLMDEIIVNAVSALKGEVVEALKGQKAYVTREPYGVVFGMTSWNSPVLLTVRTICDPIISGNTCIIKTHEFSPKIQSLLTEVFIEAGLPAGVLGLIHIDPKDAPEICELIIAHPAVGKIHFTGHSRVGSLIAQTCGKYVKPVMLELGSHCPLVVFPDADLELAARSAAFAAFVGSGQICVATNTVIVHEDVAEAFLNILRPEVSKLKATNEPGSMLRGLVNPAAANRLHGLVQDALDQGAKIVAGELAVEYNIMQPIVLGNLTRDMEISKQEVFGPVLLVRTFKDEEEAIEIANDSEYGLSSCVYSRDIDRAMRVAARIQAGATQINGTTFIPEAVVPFGGTKKSGYGRFNGPWGIQEFTWLKVITIVENAQYPSWANGQ</sequence>
<dbReference type="Proteomes" id="UP000027195">
    <property type="component" value="Unassembled WGS sequence"/>
</dbReference>
<dbReference type="InterPro" id="IPR016163">
    <property type="entry name" value="Ald_DH_C"/>
</dbReference>
<accession>A0A067M8K3</accession>
<dbReference type="PANTHER" id="PTHR43353:SF6">
    <property type="entry name" value="CYTOPLASMIC ALDEHYDE DEHYDROGENASE (EUROFUNG)"/>
    <property type="match status" value="1"/>
</dbReference>
<keyword evidence="4" id="KW-1185">Reference proteome</keyword>
<dbReference type="InterPro" id="IPR016161">
    <property type="entry name" value="Ald_DH/histidinol_DH"/>
</dbReference>
<dbReference type="InterPro" id="IPR050740">
    <property type="entry name" value="Aldehyde_DH_Superfamily"/>
</dbReference>